<comment type="caution">
    <text evidence="2">The sequence shown here is derived from an EMBL/GenBank/DDBJ whole genome shotgun (WGS) entry which is preliminary data.</text>
</comment>
<dbReference type="AlphaFoldDB" id="A0A225B9V6"/>
<gene>
    <name evidence="2" type="ORF">UA08_00535</name>
</gene>
<evidence type="ECO:0000313" key="3">
    <source>
        <dbReference type="Proteomes" id="UP000214365"/>
    </source>
</evidence>
<feature type="compositionally biased region" description="Polar residues" evidence="1">
    <location>
        <begin position="164"/>
        <end position="173"/>
    </location>
</feature>
<dbReference type="OrthoDB" id="3538597at2759"/>
<name>A0A225B9V6_TALAT</name>
<dbReference type="RefSeq" id="XP_020124297.1">
    <property type="nucleotide sequence ID" value="XM_020260352.1"/>
</dbReference>
<reference evidence="2 3" key="1">
    <citation type="submission" date="2015-06" db="EMBL/GenBank/DDBJ databases">
        <title>Talaromyces atroroseus IBT 11181 draft genome.</title>
        <authorList>
            <person name="Rasmussen K.B."/>
            <person name="Rasmussen S."/>
            <person name="Petersen B."/>
            <person name="Sicheritz-Ponten T."/>
            <person name="Mortensen U.H."/>
            <person name="Thrane U."/>
        </authorList>
    </citation>
    <scope>NUCLEOTIDE SEQUENCE [LARGE SCALE GENOMIC DNA]</scope>
    <source>
        <strain evidence="2 3">IBT 11181</strain>
    </source>
</reference>
<feature type="region of interest" description="Disordered" evidence="1">
    <location>
        <begin position="378"/>
        <end position="454"/>
    </location>
</feature>
<feature type="region of interest" description="Disordered" evidence="1">
    <location>
        <begin position="147"/>
        <end position="173"/>
    </location>
</feature>
<protein>
    <submittedName>
        <fullName evidence="2">Uncharacterized protein</fullName>
    </submittedName>
</protein>
<organism evidence="2 3">
    <name type="scientific">Talaromyces atroroseus</name>
    <dbReference type="NCBI Taxonomy" id="1441469"/>
    <lineage>
        <taxon>Eukaryota</taxon>
        <taxon>Fungi</taxon>
        <taxon>Dikarya</taxon>
        <taxon>Ascomycota</taxon>
        <taxon>Pezizomycotina</taxon>
        <taxon>Eurotiomycetes</taxon>
        <taxon>Eurotiomycetidae</taxon>
        <taxon>Eurotiales</taxon>
        <taxon>Trichocomaceae</taxon>
        <taxon>Talaromyces</taxon>
        <taxon>Talaromyces sect. Trachyspermi</taxon>
    </lineage>
</organism>
<dbReference type="GeneID" id="31000290"/>
<sequence length="812" mass="91560">MAPKTKKSVKDRMCERQNLIKAYDIVFDGPIAPRQWPRQYVPIFQKIRDIEDVKYERYVSFLTTEENETNDPLAPITDRVANLIRVAYDMRNSLANESTWRLHTESQVLGRFLTDLPCDHCRKKRWVSKFRLDPFCPLAAEKLRAKRARTSEESGKASHATAISGPSTDAENCQSANTLQSPFLYRSDEPVIDDSVPEYGTKELGVQKPDNVIGLRQTAKLQSLLSMKPDILDTPFKKNFSPSFPFLLLEAKPEHGCPGFTSVEEQSAFPLRTLLNIQKNIPTPADVQFNPLIWFMANQGDEWRIYACVPDGAKTRIIDLWHGSVLREDSALQLLFLVDMICDWARDIYRKEIMRCFAAAVSDSRGITPADSLISYNPFSGEETSPNQSDGYFSAGDSDSATFRVEDDSNENPIRSVSPNDSAVNQNEDIVTHSDSDSPTEVTSNPSTTTDTGVISLDTLTVSDVEMVDSDHEDVSEETSAETWTQHAVIKHANNVIFLFQTLSLPEAHGDLITLLTSPSTTSDVAQAAGKLVMLFCGQTQVLTRRSTIRRLGAWWTGANDTQEPYNSDLDDDSVIAHFSFESYFRRHDWELVRKLTCIMASSTAIENLAWICGINRPVINNYRGELRCTRSNFLKVTRFLRDLCGERSAKSGISHLHLYLCKNYASFERGRPQYEWKKSTPQMRDLLGTLQYTERLIRVSTSERYGQVNISVMQNMPLNLEFESKTQTIGAFLAKKPSSWPDTCPKYSLVVFDQSNIQDGHLMASKISDAILNQSFFHETGSGISQVDASAFTLWAKILRGETPSDHVWPS</sequence>
<accession>A0A225B9V6</accession>
<feature type="compositionally biased region" description="Polar residues" evidence="1">
    <location>
        <begin position="437"/>
        <end position="454"/>
    </location>
</feature>
<keyword evidence="3" id="KW-1185">Reference proteome</keyword>
<dbReference type="EMBL" id="LFMY01000001">
    <property type="protein sequence ID" value="OKL64176.1"/>
    <property type="molecule type" value="Genomic_DNA"/>
</dbReference>
<feature type="compositionally biased region" description="Polar residues" evidence="1">
    <location>
        <begin position="378"/>
        <end position="401"/>
    </location>
</feature>
<evidence type="ECO:0000313" key="2">
    <source>
        <dbReference type="EMBL" id="OKL64176.1"/>
    </source>
</evidence>
<dbReference type="Proteomes" id="UP000214365">
    <property type="component" value="Unassembled WGS sequence"/>
</dbReference>
<feature type="compositionally biased region" description="Polar residues" evidence="1">
    <location>
        <begin position="411"/>
        <end position="429"/>
    </location>
</feature>
<evidence type="ECO:0000256" key="1">
    <source>
        <dbReference type="SAM" id="MobiDB-lite"/>
    </source>
</evidence>
<dbReference type="STRING" id="1441469.A0A225B9V6"/>
<proteinExistence type="predicted"/>